<feature type="region of interest" description="Disordered" evidence="1">
    <location>
        <begin position="1"/>
        <end position="225"/>
    </location>
</feature>
<dbReference type="PaxDb" id="2903-EOD10864"/>
<dbReference type="GeneID" id="17257057"/>
<proteinExistence type="predicted"/>
<dbReference type="OMA" id="AYPHRRW"/>
<feature type="compositionally biased region" description="Basic residues" evidence="1">
    <location>
        <begin position="160"/>
        <end position="223"/>
    </location>
</feature>
<sequence length="275" mass="31615">MSTPWYQQKRRRSPSTRTPVATPSCRLTIATRAPPRPSSCSSTCPNRRRAGAKERRSTHGSHRVGQRHARGSAGRCRPLTSPSSRRPTSSAPSPPWRTASAWPALFPSRPAKSKSGSRTNALGTLSSSRSTHVEGLPPPLPPPQPPLPPQPPPPPQWAGRLRRSRHCGSRRQCTRHCTSRKQRATAGRSRRRGGRPRCRRRRRRRRRLRRQRRRRRRRRRRKSSPWLLAYPHRRWMRRSQSLRGGRRCSRRPLRPLPSAPFGCPAASTPFRVYFL</sequence>
<feature type="compositionally biased region" description="Polar residues" evidence="1">
    <location>
        <begin position="114"/>
        <end position="130"/>
    </location>
</feature>
<feature type="compositionally biased region" description="Basic residues" evidence="1">
    <location>
        <begin position="58"/>
        <end position="70"/>
    </location>
</feature>
<protein>
    <submittedName>
        <fullName evidence="2">Uncharacterized protein</fullName>
    </submittedName>
</protein>
<dbReference type="HOGENOM" id="CLU_086254_0_0_1"/>
<keyword evidence="3" id="KW-1185">Reference proteome</keyword>
<name>A0A0D3IHX9_EMIH1</name>
<evidence type="ECO:0000256" key="1">
    <source>
        <dbReference type="SAM" id="MobiDB-lite"/>
    </source>
</evidence>
<feature type="compositionally biased region" description="Low complexity" evidence="1">
    <location>
        <begin position="77"/>
        <end position="104"/>
    </location>
</feature>
<dbReference type="RefSeq" id="XP_005763293.1">
    <property type="nucleotide sequence ID" value="XM_005763236.1"/>
</dbReference>
<organism evidence="2 3">
    <name type="scientific">Emiliania huxleyi (strain CCMP1516)</name>
    <dbReference type="NCBI Taxonomy" id="280463"/>
    <lineage>
        <taxon>Eukaryota</taxon>
        <taxon>Haptista</taxon>
        <taxon>Haptophyta</taxon>
        <taxon>Prymnesiophyceae</taxon>
        <taxon>Isochrysidales</taxon>
        <taxon>Noelaerhabdaceae</taxon>
        <taxon>Emiliania</taxon>
    </lineage>
</organism>
<accession>A0A0D3IHX9</accession>
<dbReference type="AlphaFoldDB" id="A0A0D3IHX9"/>
<reference evidence="3" key="1">
    <citation type="journal article" date="2013" name="Nature">
        <title>Pan genome of the phytoplankton Emiliania underpins its global distribution.</title>
        <authorList>
            <person name="Read B.A."/>
            <person name="Kegel J."/>
            <person name="Klute M.J."/>
            <person name="Kuo A."/>
            <person name="Lefebvre S.C."/>
            <person name="Maumus F."/>
            <person name="Mayer C."/>
            <person name="Miller J."/>
            <person name="Monier A."/>
            <person name="Salamov A."/>
            <person name="Young J."/>
            <person name="Aguilar M."/>
            <person name="Claverie J.M."/>
            <person name="Frickenhaus S."/>
            <person name="Gonzalez K."/>
            <person name="Herman E.K."/>
            <person name="Lin Y.C."/>
            <person name="Napier J."/>
            <person name="Ogata H."/>
            <person name="Sarno A.F."/>
            <person name="Shmutz J."/>
            <person name="Schroeder D."/>
            <person name="de Vargas C."/>
            <person name="Verret F."/>
            <person name="von Dassow P."/>
            <person name="Valentin K."/>
            <person name="Van de Peer Y."/>
            <person name="Wheeler G."/>
            <person name="Dacks J.B."/>
            <person name="Delwiche C.F."/>
            <person name="Dyhrman S.T."/>
            <person name="Glockner G."/>
            <person name="John U."/>
            <person name="Richards T."/>
            <person name="Worden A.Z."/>
            <person name="Zhang X."/>
            <person name="Grigoriev I.V."/>
            <person name="Allen A.E."/>
            <person name="Bidle K."/>
            <person name="Borodovsky M."/>
            <person name="Bowler C."/>
            <person name="Brownlee C."/>
            <person name="Cock J.M."/>
            <person name="Elias M."/>
            <person name="Gladyshev V.N."/>
            <person name="Groth M."/>
            <person name="Guda C."/>
            <person name="Hadaegh A."/>
            <person name="Iglesias-Rodriguez M.D."/>
            <person name="Jenkins J."/>
            <person name="Jones B.M."/>
            <person name="Lawson T."/>
            <person name="Leese F."/>
            <person name="Lindquist E."/>
            <person name="Lobanov A."/>
            <person name="Lomsadze A."/>
            <person name="Malik S.B."/>
            <person name="Marsh M.E."/>
            <person name="Mackinder L."/>
            <person name="Mock T."/>
            <person name="Mueller-Roeber B."/>
            <person name="Pagarete A."/>
            <person name="Parker M."/>
            <person name="Probert I."/>
            <person name="Quesneville H."/>
            <person name="Raines C."/>
            <person name="Rensing S.A."/>
            <person name="Riano-Pachon D.M."/>
            <person name="Richier S."/>
            <person name="Rokitta S."/>
            <person name="Shiraiwa Y."/>
            <person name="Soanes D.M."/>
            <person name="van der Giezen M."/>
            <person name="Wahlund T.M."/>
            <person name="Williams B."/>
            <person name="Wilson W."/>
            <person name="Wolfe G."/>
            <person name="Wurch L.L."/>
        </authorList>
    </citation>
    <scope>NUCLEOTIDE SEQUENCE</scope>
</reference>
<feature type="compositionally biased region" description="Low complexity" evidence="1">
    <location>
        <begin position="30"/>
        <end position="45"/>
    </location>
</feature>
<evidence type="ECO:0000313" key="3">
    <source>
        <dbReference type="Proteomes" id="UP000013827"/>
    </source>
</evidence>
<feature type="compositionally biased region" description="Pro residues" evidence="1">
    <location>
        <begin position="136"/>
        <end position="156"/>
    </location>
</feature>
<dbReference type="EnsemblProtists" id="EOD10864">
    <property type="protein sequence ID" value="EOD10864"/>
    <property type="gene ID" value="EMIHUDRAFT_452547"/>
</dbReference>
<reference evidence="2" key="2">
    <citation type="submission" date="2024-10" db="UniProtKB">
        <authorList>
            <consortium name="EnsemblProtists"/>
        </authorList>
    </citation>
    <scope>IDENTIFICATION</scope>
</reference>
<evidence type="ECO:0000313" key="2">
    <source>
        <dbReference type="EnsemblProtists" id="EOD10864"/>
    </source>
</evidence>
<dbReference type="Proteomes" id="UP000013827">
    <property type="component" value="Unassembled WGS sequence"/>
</dbReference>
<dbReference type="KEGG" id="ehx:EMIHUDRAFT_452547"/>